<feature type="region of interest" description="Disordered" evidence="2">
    <location>
        <begin position="96"/>
        <end position="116"/>
    </location>
</feature>
<feature type="region of interest" description="Disordered" evidence="2">
    <location>
        <begin position="763"/>
        <end position="789"/>
    </location>
</feature>
<gene>
    <name evidence="5" type="ORF">JQS30_03700</name>
</gene>
<dbReference type="InterPro" id="IPR022385">
    <property type="entry name" value="Rhs_assc_core"/>
</dbReference>
<accession>A0A895XRS1</accession>
<dbReference type="InterPro" id="IPR006530">
    <property type="entry name" value="YD"/>
</dbReference>
<feature type="compositionally biased region" description="Low complexity" evidence="2">
    <location>
        <begin position="238"/>
        <end position="253"/>
    </location>
</feature>
<sequence>MRNPLSSTVPLDGRSGLLQPKYSLGDRLRESMTVFSAALVAVVLIVVFPLPFLTDEGERSAPTVPSVPVEDIGAISPDMADTDSWQGADAAAWPSEEAFSLRSENGSQSRSHRFSTLNRQQATDAGFAGPVVVAQGLQGDDELTFEVDYSGFAQLYGGGWADRLTVSALIDCQMVRDHRSDCEPVSEVSVSKDRVGQSLTATVGQGWGSADNHDVTFAVSAADSGESGSWTATDLAPSGTWSHGGSSGGFTHSYATRTPPSIGPVPEVGLSYSSQSHDGRTSGSNNQASWIGDGWNYDPGFIERTYTPCARDDEDGNNADHPSGDLCWDGDSPSLTLSLNGGAQSLVLDDATGQWRTASDANWRIQHRGSPASSGSGTTERWIVTLPDGTRYFFAGEASSSSSRWTVPVYGNHSGEPCYQSNDFEGSRCNQAYRWMLDKIIDVHGNMARFYYDTETGHYAAAADQDNRVSYTRSGWPTKIEYGLRSDDSSIKPTGRVLFDITDRCLEDCYDSSDEPKPESWPDTPWDLACEGTPCEQFSPSFFSTKKLEKISTQVRTGSSFTNVDSWELRHEFKDYGDDSQVVLWLAGITHTGHFGGTASVPEVTFSSEWLANRVETDAGIPSIWRPRIKGILSETGGLTEVSYSDRECTRTNLPQSDHNNTKRCYPVWWTPPGLDEPEKDWFHKYVIDSVIATDTVGGSPEVYTFYEYSTDGGGTDVLWAWDDSEFSDEDHRTYNQWRGYTQVATVIGDPFYNNQLRSHTRHYRGMDGQPLPNGGKRSVSVTDSEGNSVTDHRALAGQVWETASYDGNSIVSSKTTRFWTNKTATRSHEGGDIEAWMVAPSREDSRQRLNSNTWQRAQSRTDYDQYGRPTTSHDIGDLAADDQRCTRTWYATNTSAWIFESIRRTETVAVACGATVSRPDDVLADSRIYYDGNTSLTASPTRGLPTRVDTLVDWDDGPQFITEATTIYDSQGRPIEATDATGATTTSQYVPSTGGPVTQTTVTNPLGHTSRTELHVAWGQPQRTIDHNGGVTEAAYDPLGRVTDVWLPNRNRGNQTPNKSFEYLIRGNGATAVTTKTMVAGEHYVTSIELYDGMLRPRQTQVQTHGGRLVTQTQYDSRGLVVVDSGATFNNESGPTTNLVAVERTNDISRTELEYDLAGRVTDEIFLIKDVEQWRTRMQYGGHSSAWMVRMTPPEGATPTAELTDARGNLIELREYQGSTPSGQYDATTYTYTPAGHLETVTDSESNTWSFEYDIAGRNTATDDPDAGRSTHTYNDAGQVLTSKDARGIELHYTYDQLNRQTEMWEGPVQTGQLLAEWTFDTATNGIGLPATATTWIDGEAWVEEIGRYDEAGRVMQNHWHLPDTAGALAGSHWRATTYHVDGSINTTRSSGIGQLRPETMIYGYNELGQPTRTAGTGPDFGAGKVYVDAVEYSPYGQLLQRTLGDPNDIGGSTGQVTQTWEFEEGTHRRAAFWLDKDSPGEYDGTRHSVAALTYEYDQSGNVLSVADDATHVSMSPERQCFQYDHLQRITAAWSQSGIGDCLASPTSADIGGPAPYWSSYTYDSTGNRTSETQWGPNGETIHEYAFPNDGAQPHTLQEVLRTGADEGRSVYTYDDSGNTTSIDRDGDLTILAWGPTGRVEKAENGEETTRFIDTIAGERLMRIDPDGSSTAWLAEYEVNIKSDGALSVTRYYHHAGDVIATRADRGDIVWMAGDHHGTALWSINGFSMIAQTRRMDPFGNQRGDTPTAWPDQRGFIGGIDNEHLGLTTIGAREYEPATGRFISVDPIATFWNPQQLNGYAYADNSPITKSDPTGLCAECIYFANPDGGTIFLAPTAPRKSGPGPKPPAPSCMEEFCPTVDTSGSQWTNWQWGDQKGCSTVGQDVSQFGECLPPVPVDAQEDDFLFALYCGQYGMPTDQCEWMANHYFNLSFSKVGEIADEIISDLIGITDIKECASGDWSSCAWAALNVIPIGRLAGYIGKAVSAVPWPWVNRACRSFVAGTLVLMADGSVKPIELVKSGHEVLAADVLTGQTEPAVVSEVHETPESVRNLVTITTGSPDAETVSEEITATAGHAFWAIDDPADAEATDGYWAPARDLAAGAWIKTSSGSWTQAAQVEHHETTTTTHSLTVESLHTFYVVSGENNLLNHNCKPANTIREDLRNLGNGNSKGTKLAKTEDELRGLFNRWVGDDAVNITPDSMGAGDSMWRLSDGTQIKWRSGSTSGGATIEYLLGDSTSKKSKWKRVHIEGG</sequence>
<dbReference type="Pfam" id="PF25023">
    <property type="entry name" value="TEN_YD-shell"/>
    <property type="match status" value="1"/>
</dbReference>
<dbReference type="Gene3D" id="2.180.10.10">
    <property type="entry name" value="RHS repeat-associated core"/>
    <property type="match status" value="2"/>
</dbReference>
<dbReference type="InterPro" id="IPR036844">
    <property type="entry name" value="Hint_dom_sf"/>
</dbReference>
<evidence type="ECO:0000256" key="2">
    <source>
        <dbReference type="SAM" id="MobiDB-lite"/>
    </source>
</evidence>
<protein>
    <recommendedName>
        <fullName evidence="4">Teneurin-like YD-shell domain-containing protein</fullName>
    </recommendedName>
</protein>
<dbReference type="Proteomes" id="UP000662939">
    <property type="component" value="Chromosome"/>
</dbReference>
<evidence type="ECO:0000259" key="4">
    <source>
        <dbReference type="Pfam" id="PF25023"/>
    </source>
</evidence>
<evidence type="ECO:0000313" key="5">
    <source>
        <dbReference type="EMBL" id="QSB06039.1"/>
    </source>
</evidence>
<keyword evidence="6" id="KW-1185">Reference proteome</keyword>
<keyword evidence="3" id="KW-0472">Membrane</keyword>
<feature type="transmembrane region" description="Helical" evidence="3">
    <location>
        <begin position="32"/>
        <end position="53"/>
    </location>
</feature>
<proteinExistence type="predicted"/>
<reference evidence="5" key="1">
    <citation type="submission" date="2021-02" db="EMBL/GenBank/DDBJ databases">
        <title>Natronoglycomyces albus gen. nov., sp. nov, a haloalkaliphilic actinobacterium from a soda solonchak soil.</title>
        <authorList>
            <person name="Sorokin D.Y."/>
            <person name="Khijniak T.V."/>
            <person name="Zakharycheva A.P."/>
            <person name="Boueva O.V."/>
            <person name="Ariskina E.V."/>
            <person name="Hahnke R.L."/>
            <person name="Bunk B."/>
            <person name="Sproer C."/>
            <person name="Schumann P."/>
            <person name="Evtushenko L.I."/>
            <person name="Kublanov I.V."/>
        </authorList>
    </citation>
    <scope>NUCLEOTIDE SEQUENCE</scope>
    <source>
        <strain evidence="5">DSM 106290</strain>
    </source>
</reference>
<feature type="region of interest" description="Disordered" evidence="2">
    <location>
        <begin position="222"/>
        <end position="290"/>
    </location>
</feature>
<feature type="compositionally biased region" description="Polar residues" evidence="2">
    <location>
        <begin position="780"/>
        <end position="789"/>
    </location>
</feature>
<evidence type="ECO:0000256" key="1">
    <source>
        <dbReference type="ARBA" id="ARBA00022737"/>
    </source>
</evidence>
<feature type="domain" description="Teneurin-like YD-shell" evidence="4">
    <location>
        <begin position="1691"/>
        <end position="1809"/>
    </location>
</feature>
<dbReference type="EMBL" id="CP070496">
    <property type="protein sequence ID" value="QSB06039.1"/>
    <property type="molecule type" value="Genomic_DNA"/>
</dbReference>
<dbReference type="PANTHER" id="PTHR32305">
    <property type="match status" value="1"/>
</dbReference>
<keyword evidence="3" id="KW-1133">Transmembrane helix</keyword>
<dbReference type="Gene3D" id="2.170.16.10">
    <property type="entry name" value="Hedgehog/Intein (Hint) domain"/>
    <property type="match status" value="1"/>
</dbReference>
<dbReference type="CDD" id="cd00081">
    <property type="entry name" value="Hint"/>
    <property type="match status" value="1"/>
</dbReference>
<dbReference type="NCBIfam" id="TIGR01643">
    <property type="entry name" value="YD_repeat_2x"/>
    <property type="match status" value="1"/>
</dbReference>
<dbReference type="PANTHER" id="PTHR32305:SF17">
    <property type="entry name" value="TRNA NUCLEASE WAPA"/>
    <property type="match status" value="1"/>
</dbReference>
<name>A0A895XRS1_9ACTN</name>
<dbReference type="KEGG" id="nav:JQS30_03700"/>
<keyword evidence="1" id="KW-0677">Repeat</keyword>
<dbReference type="NCBIfam" id="TIGR03696">
    <property type="entry name" value="Rhs_assc_core"/>
    <property type="match status" value="1"/>
</dbReference>
<organism evidence="5 6">
    <name type="scientific">Natronoglycomyces albus</name>
    <dbReference type="NCBI Taxonomy" id="2811108"/>
    <lineage>
        <taxon>Bacteria</taxon>
        <taxon>Bacillati</taxon>
        <taxon>Actinomycetota</taxon>
        <taxon>Actinomycetes</taxon>
        <taxon>Glycomycetales</taxon>
        <taxon>Glycomycetaceae</taxon>
        <taxon>Natronoglycomyces</taxon>
    </lineage>
</organism>
<dbReference type="SUPFAM" id="SSF51294">
    <property type="entry name" value="Hedgehog/intein (Hint) domain"/>
    <property type="match status" value="1"/>
</dbReference>
<dbReference type="InterPro" id="IPR050708">
    <property type="entry name" value="T6SS_VgrG/RHS"/>
</dbReference>
<dbReference type="RefSeq" id="WP_213172050.1">
    <property type="nucleotide sequence ID" value="NZ_CP070496.1"/>
</dbReference>
<feature type="compositionally biased region" description="Polar residues" evidence="2">
    <location>
        <begin position="271"/>
        <end position="289"/>
    </location>
</feature>
<keyword evidence="3" id="KW-0812">Transmembrane</keyword>
<dbReference type="InterPro" id="IPR056823">
    <property type="entry name" value="TEN-like_YD-shell"/>
</dbReference>
<feature type="compositionally biased region" description="Polar residues" evidence="2">
    <location>
        <begin position="102"/>
        <end position="116"/>
    </location>
</feature>
<evidence type="ECO:0000256" key="3">
    <source>
        <dbReference type="SAM" id="Phobius"/>
    </source>
</evidence>
<evidence type="ECO:0000313" key="6">
    <source>
        <dbReference type="Proteomes" id="UP000662939"/>
    </source>
</evidence>